<proteinExistence type="predicted"/>
<dbReference type="OrthoDB" id="10395814at2759"/>
<reference evidence="1 2" key="1">
    <citation type="submission" date="2016-07" db="EMBL/GenBank/DDBJ databases">
        <title>Multiple horizontal gene transfer events from other fungi enriched the ability of initially mycotrophic Trichoderma (Ascomycota) to feed on dead plant biomass.</title>
        <authorList>
            <consortium name="DOE Joint Genome Institute"/>
            <person name="Aerts A."/>
            <person name="Atanasova L."/>
            <person name="Chenthamara K."/>
            <person name="Zhang J."/>
            <person name="Grujic M."/>
            <person name="Henrissat B."/>
            <person name="Kuo A."/>
            <person name="Salamov A."/>
            <person name="Lipzen A."/>
            <person name="Labutti K."/>
            <person name="Barry K."/>
            <person name="Miao Y."/>
            <person name="Rahimi M.J."/>
            <person name="Shen Q."/>
            <person name="Grigoriev I.V."/>
            <person name="Kubicek C.P."/>
            <person name="Druzhinina I.S."/>
        </authorList>
    </citation>
    <scope>NUCLEOTIDE SEQUENCE [LARGE SCALE GENOMIC DNA]</scope>
    <source>
        <strain evidence="1 2">ATCC 18648</strain>
    </source>
</reference>
<evidence type="ECO:0000313" key="2">
    <source>
        <dbReference type="Proteomes" id="UP000240760"/>
    </source>
</evidence>
<dbReference type="EMBL" id="KZ679129">
    <property type="protein sequence ID" value="PTB78799.1"/>
    <property type="molecule type" value="Genomic_DNA"/>
</dbReference>
<name>A0A2T4CB54_TRILO</name>
<dbReference type="Proteomes" id="UP000240760">
    <property type="component" value="Unassembled WGS sequence"/>
</dbReference>
<sequence length="279" mass="32001">MEVESPRLPSETTYFLGCPNHPPWKKTAFDTYYYASRHYIEIDEALTWPELESKTRSVRYHLSEYLKYQNCPEIEAFTPDLDDRPSAMFEPQTPRIFRYGSYNSPLSENAWRLKIASDMALSGLKAINRSLESLHCWRNGRESADIADEFGLGFLLMCASYAIRALHYSPFIDTAAHATLLLSGCLVLRSTCQLLYIRLRSVVISRCENIVRSIISRIYLGDIHQRDVDSLQGFWFRGLSLFRNDERLTIPAEREVGVLSGDLIKESLPAPGYVIPEDD</sequence>
<organism evidence="1 2">
    <name type="scientific">Trichoderma longibrachiatum ATCC 18648</name>
    <dbReference type="NCBI Taxonomy" id="983965"/>
    <lineage>
        <taxon>Eukaryota</taxon>
        <taxon>Fungi</taxon>
        <taxon>Dikarya</taxon>
        <taxon>Ascomycota</taxon>
        <taxon>Pezizomycotina</taxon>
        <taxon>Sordariomycetes</taxon>
        <taxon>Hypocreomycetidae</taxon>
        <taxon>Hypocreales</taxon>
        <taxon>Hypocreaceae</taxon>
        <taxon>Trichoderma</taxon>
    </lineage>
</organism>
<dbReference type="AlphaFoldDB" id="A0A2T4CB54"/>
<keyword evidence="2" id="KW-1185">Reference proteome</keyword>
<accession>A0A2T4CB54</accession>
<evidence type="ECO:0000313" key="1">
    <source>
        <dbReference type="EMBL" id="PTB78799.1"/>
    </source>
</evidence>
<gene>
    <name evidence="1" type="ORF">M440DRAFT_1399921</name>
</gene>
<protein>
    <submittedName>
        <fullName evidence="1">Uncharacterized protein</fullName>
    </submittedName>
</protein>